<name>A0A9Q3MBW3_9HYPH</name>
<dbReference type="AlphaFoldDB" id="A0A9Q3MBW3"/>
<dbReference type="PROSITE" id="PS51891">
    <property type="entry name" value="CENP_V_GFA"/>
    <property type="match status" value="1"/>
</dbReference>
<proteinExistence type="inferred from homology"/>
<evidence type="ECO:0000256" key="2">
    <source>
        <dbReference type="ARBA" id="ARBA00022723"/>
    </source>
</evidence>
<dbReference type="RefSeq" id="WP_221133611.1">
    <property type="nucleotide sequence ID" value="NZ_JABDXQ010000002.1"/>
</dbReference>
<keyword evidence="4" id="KW-0456">Lyase</keyword>
<accession>A0A9Q3MBW3</accession>
<dbReference type="Pfam" id="PF04828">
    <property type="entry name" value="GFA"/>
    <property type="match status" value="1"/>
</dbReference>
<keyword evidence="3" id="KW-0862">Zinc</keyword>
<reference evidence="6" key="1">
    <citation type="submission" date="2020-04" db="EMBL/GenBank/DDBJ databases">
        <title>Global-level population genomics: horizontal gene transfer, symbiosis and evolution in Rhizobia.</title>
        <authorList>
            <person name="Gai Y."/>
        </authorList>
    </citation>
    <scope>NUCLEOTIDE SEQUENCE</scope>
    <source>
        <strain evidence="6">BLR57</strain>
    </source>
</reference>
<gene>
    <name evidence="6" type="ORF">HJB63_12095</name>
</gene>
<organism evidence="6 7">
    <name type="scientific">Rhizobium lentis</name>
    <dbReference type="NCBI Taxonomy" id="1138194"/>
    <lineage>
        <taxon>Bacteria</taxon>
        <taxon>Pseudomonadati</taxon>
        <taxon>Pseudomonadota</taxon>
        <taxon>Alphaproteobacteria</taxon>
        <taxon>Hyphomicrobiales</taxon>
        <taxon>Rhizobiaceae</taxon>
        <taxon>Rhizobium/Agrobacterium group</taxon>
        <taxon>Rhizobium</taxon>
    </lineage>
</organism>
<comment type="similarity">
    <text evidence="1">Belongs to the Gfa family.</text>
</comment>
<dbReference type="Gene3D" id="3.90.1590.10">
    <property type="entry name" value="glutathione-dependent formaldehyde- activating enzyme (gfa)"/>
    <property type="match status" value="1"/>
</dbReference>
<evidence type="ECO:0000259" key="5">
    <source>
        <dbReference type="PROSITE" id="PS51891"/>
    </source>
</evidence>
<dbReference type="GO" id="GO:0016846">
    <property type="term" value="F:carbon-sulfur lyase activity"/>
    <property type="evidence" value="ECO:0007669"/>
    <property type="project" value="InterPro"/>
</dbReference>
<dbReference type="PANTHER" id="PTHR33337">
    <property type="entry name" value="GFA DOMAIN-CONTAINING PROTEIN"/>
    <property type="match status" value="1"/>
</dbReference>
<evidence type="ECO:0000313" key="6">
    <source>
        <dbReference type="EMBL" id="MBX5023306.1"/>
    </source>
</evidence>
<keyword evidence="2" id="KW-0479">Metal-binding</keyword>
<evidence type="ECO:0000256" key="3">
    <source>
        <dbReference type="ARBA" id="ARBA00022833"/>
    </source>
</evidence>
<dbReference type="GO" id="GO:0046872">
    <property type="term" value="F:metal ion binding"/>
    <property type="evidence" value="ECO:0007669"/>
    <property type="project" value="UniProtKB-KW"/>
</dbReference>
<evidence type="ECO:0000313" key="7">
    <source>
        <dbReference type="Proteomes" id="UP000749740"/>
    </source>
</evidence>
<dbReference type="EMBL" id="JABDYC010000003">
    <property type="protein sequence ID" value="MBX5023306.1"/>
    <property type="molecule type" value="Genomic_DNA"/>
</dbReference>
<evidence type="ECO:0000256" key="1">
    <source>
        <dbReference type="ARBA" id="ARBA00005495"/>
    </source>
</evidence>
<protein>
    <submittedName>
        <fullName evidence="6">GFA family protein</fullName>
    </submittedName>
</protein>
<dbReference type="SUPFAM" id="SSF51316">
    <property type="entry name" value="Mss4-like"/>
    <property type="match status" value="1"/>
</dbReference>
<feature type="domain" description="CENP-V/GFA" evidence="5">
    <location>
        <begin position="3"/>
        <end position="109"/>
    </location>
</feature>
<evidence type="ECO:0000256" key="4">
    <source>
        <dbReference type="ARBA" id="ARBA00023239"/>
    </source>
</evidence>
<sequence length="141" mass="15525">MHITGGCHCGAVRYQAEIEPERVSICHCTDCQRLTGSAYRVTAPARPGSFSLITGEPKAYAKYGDSGRLSRQFFCPNCGSPLYRTDASGGAIGIRLGGIDQRRDLTPKKQIWCRSALSWVENIEPLARFDGEAERKGDDRN</sequence>
<comment type="caution">
    <text evidence="6">The sequence shown here is derived from an EMBL/GenBank/DDBJ whole genome shotgun (WGS) entry which is preliminary data.</text>
</comment>
<dbReference type="InterPro" id="IPR006913">
    <property type="entry name" value="CENP-V/GFA"/>
</dbReference>
<dbReference type="InterPro" id="IPR011057">
    <property type="entry name" value="Mss4-like_sf"/>
</dbReference>
<dbReference type="Proteomes" id="UP000749740">
    <property type="component" value="Unassembled WGS sequence"/>
</dbReference>
<dbReference type="PANTHER" id="PTHR33337:SF40">
    <property type="entry name" value="CENP-V_GFA DOMAIN-CONTAINING PROTEIN-RELATED"/>
    <property type="match status" value="1"/>
</dbReference>